<protein>
    <recommendedName>
        <fullName evidence="3">Reverse transcriptase domain-containing protein</fullName>
    </recommendedName>
</protein>
<dbReference type="OrthoDB" id="6435060at2759"/>
<comment type="caution">
    <text evidence="1">The sequence shown here is derived from an EMBL/GenBank/DDBJ whole genome shotgun (WGS) entry which is preliminary data.</text>
</comment>
<proteinExistence type="predicted"/>
<gene>
    <name evidence="1" type="ORF">AVEN_254159_1</name>
</gene>
<keyword evidence="2" id="KW-1185">Reference proteome</keyword>
<reference evidence="1 2" key="1">
    <citation type="journal article" date="2019" name="Sci. Rep.">
        <title>Orb-weaving spider Araneus ventricosus genome elucidates the spidroin gene catalogue.</title>
        <authorList>
            <person name="Kono N."/>
            <person name="Nakamura H."/>
            <person name="Ohtoshi R."/>
            <person name="Moran D.A.P."/>
            <person name="Shinohara A."/>
            <person name="Yoshida Y."/>
            <person name="Fujiwara M."/>
            <person name="Mori M."/>
            <person name="Tomita M."/>
            <person name="Arakawa K."/>
        </authorList>
    </citation>
    <scope>NUCLEOTIDE SEQUENCE [LARGE SCALE GENOMIC DNA]</scope>
</reference>
<evidence type="ECO:0008006" key="3">
    <source>
        <dbReference type="Google" id="ProtNLM"/>
    </source>
</evidence>
<dbReference type="EMBL" id="BGPR01003951">
    <property type="protein sequence ID" value="GBM94261.1"/>
    <property type="molecule type" value="Genomic_DNA"/>
</dbReference>
<organism evidence="1 2">
    <name type="scientific">Araneus ventricosus</name>
    <name type="common">Orbweaver spider</name>
    <name type="synonym">Epeira ventricosa</name>
    <dbReference type="NCBI Taxonomy" id="182803"/>
    <lineage>
        <taxon>Eukaryota</taxon>
        <taxon>Metazoa</taxon>
        <taxon>Ecdysozoa</taxon>
        <taxon>Arthropoda</taxon>
        <taxon>Chelicerata</taxon>
        <taxon>Arachnida</taxon>
        <taxon>Araneae</taxon>
        <taxon>Araneomorphae</taxon>
        <taxon>Entelegynae</taxon>
        <taxon>Araneoidea</taxon>
        <taxon>Araneidae</taxon>
        <taxon>Araneus</taxon>
    </lineage>
</organism>
<dbReference type="AlphaFoldDB" id="A0A4Y2JVA9"/>
<name>A0A4Y2JVA9_ARAVE</name>
<accession>A0A4Y2JVA9</accession>
<evidence type="ECO:0000313" key="1">
    <source>
        <dbReference type="EMBL" id="GBM94261.1"/>
    </source>
</evidence>
<dbReference type="Proteomes" id="UP000499080">
    <property type="component" value="Unassembled WGS sequence"/>
</dbReference>
<evidence type="ECO:0000313" key="2">
    <source>
        <dbReference type="Proteomes" id="UP000499080"/>
    </source>
</evidence>
<sequence length="113" mass="12681">MIFSDIYVDDILSGEAKIEDTKKLQAQICELFLRVGFELHKWVSDSPDLLQDLSTSSYSFDKGQDVGPVKTLGTVRIEIQGFSDASKRAYAADLPNRESLKLVYCAESLECLR</sequence>